<accession>A0ABY1PVB1</accession>
<proteinExistence type="predicted"/>
<evidence type="ECO:0000256" key="1">
    <source>
        <dbReference type="SAM" id="MobiDB-lite"/>
    </source>
</evidence>
<keyword evidence="3" id="KW-1185">Reference proteome</keyword>
<evidence type="ECO:0000313" key="3">
    <source>
        <dbReference type="Proteomes" id="UP001158067"/>
    </source>
</evidence>
<evidence type="ECO:0000313" key="2">
    <source>
        <dbReference type="EMBL" id="SMP48860.1"/>
    </source>
</evidence>
<evidence type="ECO:0008006" key="4">
    <source>
        <dbReference type="Google" id="ProtNLM"/>
    </source>
</evidence>
<comment type="caution">
    <text evidence="2">The sequence shown here is derived from an EMBL/GenBank/DDBJ whole genome shotgun (WGS) entry which is preliminary data.</text>
</comment>
<feature type="region of interest" description="Disordered" evidence="1">
    <location>
        <begin position="205"/>
        <end position="224"/>
    </location>
</feature>
<gene>
    <name evidence="2" type="ORF">SAMN06265222_102467</name>
</gene>
<dbReference type="EMBL" id="FXUG01000002">
    <property type="protein sequence ID" value="SMP48860.1"/>
    <property type="molecule type" value="Genomic_DNA"/>
</dbReference>
<dbReference type="Proteomes" id="UP001158067">
    <property type="component" value="Unassembled WGS sequence"/>
</dbReference>
<reference evidence="2 3" key="1">
    <citation type="submission" date="2017-05" db="EMBL/GenBank/DDBJ databases">
        <authorList>
            <person name="Varghese N."/>
            <person name="Submissions S."/>
        </authorList>
    </citation>
    <scope>NUCLEOTIDE SEQUENCE [LARGE SCALE GENOMIC DNA]</scope>
    <source>
        <strain evidence="2 3">DSM 25457</strain>
    </source>
</reference>
<name>A0ABY1PVB1_9BACT</name>
<sequence length="224" mass="23515">MAFSIPFIEAARIQMTARHPRLTGCLAAGVLLLGTSVGCGKKEVAENAPTTASAQLASVGSAEDAEAVVSQFLDRIRRGGENHDAMSLLTDRAQSELKRVGQVVQPIGSPDARFTVTRSTPMPADPATGITAGSGRLVHCIWSEPNTSGNAPASNEAESYQVVWSVVMQGSEYKISGLILEMDPNQPPLVLDFENGDLMAQVLGGQPEARTAQNPDGTTAGDAR</sequence>
<organism evidence="2 3">
    <name type="scientific">Neorhodopirellula lusitana</name>
    <dbReference type="NCBI Taxonomy" id="445327"/>
    <lineage>
        <taxon>Bacteria</taxon>
        <taxon>Pseudomonadati</taxon>
        <taxon>Planctomycetota</taxon>
        <taxon>Planctomycetia</taxon>
        <taxon>Pirellulales</taxon>
        <taxon>Pirellulaceae</taxon>
        <taxon>Neorhodopirellula</taxon>
    </lineage>
</organism>
<dbReference type="RefSeq" id="WP_283431775.1">
    <property type="nucleotide sequence ID" value="NZ_FXUG01000002.1"/>
</dbReference>
<protein>
    <recommendedName>
        <fullName evidence="4">Lipoprotein</fullName>
    </recommendedName>
</protein>